<dbReference type="SUPFAM" id="SSF47473">
    <property type="entry name" value="EF-hand"/>
    <property type="match status" value="1"/>
</dbReference>
<keyword evidence="1" id="KW-0479">Metal-binding</keyword>
<dbReference type="InterPro" id="IPR011992">
    <property type="entry name" value="EF-hand-dom_pair"/>
</dbReference>
<comment type="caution">
    <text evidence="6">The sequence shown here is derived from an EMBL/GenBank/DDBJ whole genome shotgun (WGS) entry which is preliminary data.</text>
</comment>
<evidence type="ECO:0000313" key="6">
    <source>
        <dbReference type="EMBL" id="KAA0146227.1"/>
    </source>
</evidence>
<dbReference type="PROSITE" id="PS00018">
    <property type="entry name" value="EF_HAND_1"/>
    <property type="match status" value="1"/>
</dbReference>
<dbReference type="AlphaFoldDB" id="A0A5A8C0Q2"/>
<dbReference type="InterPro" id="IPR018247">
    <property type="entry name" value="EF_Hand_1_Ca_BS"/>
</dbReference>
<name>A0A5A8C0Q2_CAFRO</name>
<feature type="compositionally biased region" description="Polar residues" evidence="4">
    <location>
        <begin position="682"/>
        <end position="698"/>
    </location>
</feature>
<dbReference type="PANTHER" id="PTHR45942">
    <property type="entry name" value="PROTEIN PHOSPATASE 3 REGULATORY SUBUNIT B ALPHA ISOFORM TYPE 1"/>
    <property type="match status" value="1"/>
</dbReference>
<feature type="compositionally biased region" description="Low complexity" evidence="4">
    <location>
        <begin position="537"/>
        <end position="550"/>
    </location>
</feature>
<reference evidence="6 7" key="1">
    <citation type="submission" date="2019-07" db="EMBL/GenBank/DDBJ databases">
        <title>Genomes of Cafeteria roenbergensis.</title>
        <authorList>
            <person name="Fischer M.G."/>
            <person name="Hackl T."/>
            <person name="Roman M."/>
        </authorList>
    </citation>
    <scope>NUCLEOTIDE SEQUENCE [LARGE SCALE GENOMIC DNA]</scope>
    <source>
        <strain evidence="6 7">BVI</strain>
    </source>
</reference>
<keyword evidence="7" id="KW-1185">Reference proteome</keyword>
<keyword evidence="3" id="KW-0106">Calcium</keyword>
<organism evidence="6 7">
    <name type="scientific">Cafeteria roenbergensis</name>
    <name type="common">Marine flagellate</name>
    <dbReference type="NCBI Taxonomy" id="33653"/>
    <lineage>
        <taxon>Eukaryota</taxon>
        <taxon>Sar</taxon>
        <taxon>Stramenopiles</taxon>
        <taxon>Bigyra</taxon>
        <taxon>Opalozoa</taxon>
        <taxon>Bicosoecida</taxon>
        <taxon>Cafeteriaceae</taxon>
        <taxon>Cafeteria</taxon>
    </lineage>
</organism>
<dbReference type="Proteomes" id="UP000323011">
    <property type="component" value="Unassembled WGS sequence"/>
</dbReference>
<feature type="region of interest" description="Disordered" evidence="4">
    <location>
        <begin position="501"/>
        <end position="550"/>
    </location>
</feature>
<feature type="compositionally biased region" description="Basic and acidic residues" evidence="4">
    <location>
        <begin position="520"/>
        <end position="536"/>
    </location>
</feature>
<dbReference type="EMBL" id="VLTN01000095">
    <property type="protein sequence ID" value="KAA0146227.1"/>
    <property type="molecule type" value="Genomic_DNA"/>
</dbReference>
<dbReference type="InterPro" id="IPR002048">
    <property type="entry name" value="EF_hand_dom"/>
</dbReference>
<feature type="region of interest" description="Disordered" evidence="4">
    <location>
        <begin position="586"/>
        <end position="709"/>
    </location>
</feature>
<evidence type="ECO:0000256" key="3">
    <source>
        <dbReference type="ARBA" id="ARBA00022837"/>
    </source>
</evidence>
<evidence type="ECO:0000256" key="1">
    <source>
        <dbReference type="ARBA" id="ARBA00022723"/>
    </source>
</evidence>
<dbReference type="PROSITE" id="PS50222">
    <property type="entry name" value="EF_HAND_2"/>
    <property type="match status" value="1"/>
</dbReference>
<feature type="region of interest" description="Disordered" evidence="4">
    <location>
        <begin position="392"/>
        <end position="422"/>
    </location>
</feature>
<feature type="region of interest" description="Disordered" evidence="4">
    <location>
        <begin position="46"/>
        <end position="65"/>
    </location>
</feature>
<gene>
    <name evidence="6" type="ORF">FNF29_08176</name>
</gene>
<dbReference type="GO" id="GO:0005509">
    <property type="term" value="F:calcium ion binding"/>
    <property type="evidence" value="ECO:0007669"/>
    <property type="project" value="InterPro"/>
</dbReference>
<evidence type="ECO:0000259" key="5">
    <source>
        <dbReference type="PROSITE" id="PS50222"/>
    </source>
</evidence>
<dbReference type="Gene3D" id="1.10.238.10">
    <property type="entry name" value="EF-hand"/>
    <property type="match status" value="1"/>
</dbReference>
<feature type="compositionally biased region" description="Gly residues" evidence="4">
    <location>
        <begin position="349"/>
        <end position="359"/>
    </location>
</feature>
<feature type="domain" description="EF-hand" evidence="5">
    <location>
        <begin position="163"/>
        <end position="198"/>
    </location>
</feature>
<dbReference type="OMA" id="GHEKGTG"/>
<evidence type="ECO:0000256" key="4">
    <source>
        <dbReference type="SAM" id="MobiDB-lite"/>
    </source>
</evidence>
<protein>
    <recommendedName>
        <fullName evidence="5">EF-hand domain-containing protein</fullName>
    </recommendedName>
</protein>
<feature type="compositionally biased region" description="Polar residues" evidence="4">
    <location>
        <begin position="616"/>
        <end position="639"/>
    </location>
</feature>
<feature type="compositionally biased region" description="Low complexity" evidence="4">
    <location>
        <begin position="329"/>
        <end position="338"/>
    </location>
</feature>
<evidence type="ECO:0000256" key="2">
    <source>
        <dbReference type="ARBA" id="ARBA00022737"/>
    </source>
</evidence>
<accession>A0A5A8C0Q2</accession>
<proteinExistence type="predicted"/>
<evidence type="ECO:0000313" key="7">
    <source>
        <dbReference type="Proteomes" id="UP000323011"/>
    </source>
</evidence>
<keyword evidence="2" id="KW-0677">Repeat</keyword>
<feature type="region of interest" description="Disordered" evidence="4">
    <location>
        <begin position="329"/>
        <end position="362"/>
    </location>
</feature>
<sequence>MLDDARVVACQAELADAAPRAPCPDAERLTLETVCRFAVVRGLSTAGGSSSGIGETDESESAATRRRLTVTGTVAVGRELVRHRDIFRALGLRHQHLVVLWQTFQSFDQDATGKLLLPEFLAGVGLSDSVIAKRAFDVLDDERTERLCFHEFCRALVVYCTFDKNALSLFSFDVFDFDGDGVLSGPDVQRAILTVYGTNAGSGTTTAKLLDNAKAMAHRYSGGDAAKFSGGKRFALDRRAFDMFVREVPTLCFPVFTVQHRLWERCGGQAFWRSITRERQARAKHTLRSMPGRGSTYEFSNWRDLVAEVGTPTSDQKASLSRLGLVTPKAAAGSQGSAKGRRHSSHRFAGGGPAGGSAGSAGSIGRRASLGAQAALAAGSSTESVLRRARESKVTVASRSRADTGALAGASVGSHADSGKGRVSRADLDFTDVAQGMASLKKHEVATVAVFGSAAERRAAAVAMGTVSREQLEVHRERRRSLAEENLSAIRKLTGQEAYEADDYRRHNQLGARGGKGPGLRRESSKGRRRSVEASARRAAAGGRRRASVGATTVGAMAAAVAAGPSGQRRASVTGGSLGGAVASASVGPAGAGGGRPRARRSSLAVDPSHGRRSAQRSSLAGRSIGGASSNLAHASTPGSMAPGSAFPSGRVGVQSGRRGRRTVTSDNAAGTGISPGRVRRQSLSAPITWGPTATSAPSGAGRTPTSPRVTVVTGTATTAAGSRVAASPMHDVGFF</sequence>